<name>A0A8R7QAV8_TRIUA</name>
<dbReference type="Gramene" id="TuG1812G0500000284.01.T01">
    <property type="protein sequence ID" value="TuG1812G0500000284.01.T01.cds373475"/>
    <property type="gene ID" value="TuG1812G0500000284.01"/>
</dbReference>
<evidence type="ECO:0000313" key="3">
    <source>
        <dbReference type="Proteomes" id="UP000015106"/>
    </source>
</evidence>
<evidence type="ECO:0000313" key="2">
    <source>
        <dbReference type="EnsemblPlants" id="TuG1812G0500000284.01.T01.cds373475"/>
    </source>
</evidence>
<dbReference type="AlphaFoldDB" id="A0A8R7QAV8"/>
<keyword evidence="1" id="KW-0812">Transmembrane</keyword>
<feature type="transmembrane region" description="Helical" evidence="1">
    <location>
        <begin position="12"/>
        <end position="38"/>
    </location>
</feature>
<protein>
    <submittedName>
        <fullName evidence="2">Uncharacterized protein</fullName>
    </submittedName>
</protein>
<reference evidence="2" key="2">
    <citation type="submission" date="2018-03" db="EMBL/GenBank/DDBJ databases">
        <title>The Triticum urartu genome reveals the dynamic nature of wheat genome evolution.</title>
        <authorList>
            <person name="Ling H."/>
            <person name="Ma B."/>
            <person name="Shi X."/>
            <person name="Liu H."/>
            <person name="Dong L."/>
            <person name="Sun H."/>
            <person name="Cao Y."/>
            <person name="Gao Q."/>
            <person name="Zheng S."/>
            <person name="Li Y."/>
            <person name="Yu Y."/>
            <person name="Du H."/>
            <person name="Qi M."/>
            <person name="Li Y."/>
            <person name="Yu H."/>
            <person name="Cui Y."/>
            <person name="Wang N."/>
            <person name="Chen C."/>
            <person name="Wu H."/>
            <person name="Zhao Y."/>
            <person name="Zhang J."/>
            <person name="Li Y."/>
            <person name="Zhou W."/>
            <person name="Zhang B."/>
            <person name="Hu W."/>
            <person name="Eijk M."/>
            <person name="Tang J."/>
            <person name="Witsenboer H."/>
            <person name="Zhao S."/>
            <person name="Li Z."/>
            <person name="Zhang A."/>
            <person name="Wang D."/>
            <person name="Liang C."/>
        </authorList>
    </citation>
    <scope>NUCLEOTIDE SEQUENCE [LARGE SCALE GENOMIC DNA]</scope>
    <source>
        <strain evidence="2">cv. G1812</strain>
    </source>
</reference>
<keyword evidence="3" id="KW-1185">Reference proteome</keyword>
<accession>A0A8R7QAV8</accession>
<reference evidence="2" key="3">
    <citation type="submission" date="2022-06" db="UniProtKB">
        <authorList>
            <consortium name="EnsemblPlants"/>
        </authorList>
    </citation>
    <scope>IDENTIFICATION</scope>
</reference>
<evidence type="ECO:0000256" key="1">
    <source>
        <dbReference type="SAM" id="Phobius"/>
    </source>
</evidence>
<dbReference type="Proteomes" id="UP000015106">
    <property type="component" value="Chromosome 5"/>
</dbReference>
<organism evidence="2 3">
    <name type="scientific">Triticum urartu</name>
    <name type="common">Red wild einkorn</name>
    <name type="synonym">Crithodium urartu</name>
    <dbReference type="NCBI Taxonomy" id="4572"/>
    <lineage>
        <taxon>Eukaryota</taxon>
        <taxon>Viridiplantae</taxon>
        <taxon>Streptophyta</taxon>
        <taxon>Embryophyta</taxon>
        <taxon>Tracheophyta</taxon>
        <taxon>Spermatophyta</taxon>
        <taxon>Magnoliopsida</taxon>
        <taxon>Liliopsida</taxon>
        <taxon>Poales</taxon>
        <taxon>Poaceae</taxon>
        <taxon>BOP clade</taxon>
        <taxon>Pooideae</taxon>
        <taxon>Triticodae</taxon>
        <taxon>Triticeae</taxon>
        <taxon>Triticinae</taxon>
        <taxon>Triticum</taxon>
    </lineage>
</organism>
<keyword evidence="1" id="KW-0472">Membrane</keyword>
<dbReference type="EnsemblPlants" id="TuG1812G0500000284.01.T01">
    <property type="protein sequence ID" value="TuG1812G0500000284.01.T01.cds373475"/>
    <property type="gene ID" value="TuG1812G0500000284.01"/>
</dbReference>
<keyword evidence="1" id="KW-1133">Transmembrane helix</keyword>
<proteinExistence type="predicted"/>
<sequence>MIKYADSCFLLSVRLTILITVSMLTAKHCLFCVIYYSYFFLDFYA</sequence>
<reference evidence="3" key="1">
    <citation type="journal article" date="2013" name="Nature">
        <title>Draft genome of the wheat A-genome progenitor Triticum urartu.</title>
        <authorList>
            <person name="Ling H.Q."/>
            <person name="Zhao S."/>
            <person name="Liu D."/>
            <person name="Wang J."/>
            <person name="Sun H."/>
            <person name="Zhang C."/>
            <person name="Fan H."/>
            <person name="Li D."/>
            <person name="Dong L."/>
            <person name="Tao Y."/>
            <person name="Gao C."/>
            <person name="Wu H."/>
            <person name="Li Y."/>
            <person name="Cui Y."/>
            <person name="Guo X."/>
            <person name="Zheng S."/>
            <person name="Wang B."/>
            <person name="Yu K."/>
            <person name="Liang Q."/>
            <person name="Yang W."/>
            <person name="Lou X."/>
            <person name="Chen J."/>
            <person name="Feng M."/>
            <person name="Jian J."/>
            <person name="Zhang X."/>
            <person name="Luo G."/>
            <person name="Jiang Y."/>
            <person name="Liu J."/>
            <person name="Wang Z."/>
            <person name="Sha Y."/>
            <person name="Zhang B."/>
            <person name="Wu H."/>
            <person name="Tang D."/>
            <person name="Shen Q."/>
            <person name="Xue P."/>
            <person name="Zou S."/>
            <person name="Wang X."/>
            <person name="Liu X."/>
            <person name="Wang F."/>
            <person name="Yang Y."/>
            <person name="An X."/>
            <person name="Dong Z."/>
            <person name="Zhang K."/>
            <person name="Zhang X."/>
            <person name="Luo M.C."/>
            <person name="Dvorak J."/>
            <person name="Tong Y."/>
            <person name="Wang J."/>
            <person name="Yang H."/>
            <person name="Li Z."/>
            <person name="Wang D."/>
            <person name="Zhang A."/>
            <person name="Wang J."/>
        </authorList>
    </citation>
    <scope>NUCLEOTIDE SEQUENCE</scope>
    <source>
        <strain evidence="3">cv. G1812</strain>
    </source>
</reference>